<dbReference type="EMBL" id="JALJOQ010000012">
    <property type="protein sequence ID" value="KAK9811014.1"/>
    <property type="molecule type" value="Genomic_DNA"/>
</dbReference>
<proteinExistence type="predicted"/>
<protein>
    <recommendedName>
        <fullName evidence="1">peptidylprolyl isomerase</fullName>
        <ecNumber evidence="1">5.2.1.8</ecNumber>
    </recommendedName>
</protein>
<keyword evidence="1" id="KW-0697">Rotamase</keyword>
<dbReference type="GO" id="GO:0003755">
    <property type="term" value="F:peptidyl-prolyl cis-trans isomerase activity"/>
    <property type="evidence" value="ECO:0007669"/>
    <property type="project" value="UniProtKB-KW"/>
</dbReference>
<name>A0AAW1PN85_9CHLO</name>
<keyword evidence="1" id="KW-0413">Isomerase</keyword>
<evidence type="ECO:0000313" key="5">
    <source>
        <dbReference type="Proteomes" id="UP001465755"/>
    </source>
</evidence>
<accession>A0AAW1PN85</accession>
<dbReference type="SUPFAM" id="SSF54534">
    <property type="entry name" value="FKBP-like"/>
    <property type="match status" value="1"/>
</dbReference>
<evidence type="ECO:0000256" key="2">
    <source>
        <dbReference type="SAM" id="MobiDB-lite"/>
    </source>
</evidence>
<dbReference type="InterPro" id="IPR046357">
    <property type="entry name" value="PPIase_dom_sf"/>
</dbReference>
<dbReference type="AlphaFoldDB" id="A0AAW1PN85"/>
<keyword evidence="5" id="KW-1185">Reference proteome</keyword>
<dbReference type="Pfam" id="PF00254">
    <property type="entry name" value="FKBP_C"/>
    <property type="match status" value="1"/>
</dbReference>
<dbReference type="PANTHER" id="PTHR47862:SF1">
    <property type="entry name" value="PEPTIDYL-PROLYL CIS-TRANS ISOMERASE FKBP18, CHLOROPLASTIC"/>
    <property type="match status" value="1"/>
</dbReference>
<feature type="domain" description="PPIase FKBP-type" evidence="3">
    <location>
        <begin position="82"/>
        <end position="200"/>
    </location>
</feature>
<comment type="caution">
    <text evidence="4">The sequence shown here is derived from an EMBL/GenBank/DDBJ whole genome shotgun (WGS) entry which is preliminary data.</text>
</comment>
<dbReference type="EC" id="5.2.1.8" evidence="1"/>
<evidence type="ECO:0000313" key="4">
    <source>
        <dbReference type="EMBL" id="KAK9811014.1"/>
    </source>
</evidence>
<organism evidence="4 5">
    <name type="scientific">Symbiochloris irregularis</name>
    <dbReference type="NCBI Taxonomy" id="706552"/>
    <lineage>
        <taxon>Eukaryota</taxon>
        <taxon>Viridiplantae</taxon>
        <taxon>Chlorophyta</taxon>
        <taxon>core chlorophytes</taxon>
        <taxon>Trebouxiophyceae</taxon>
        <taxon>Trebouxiales</taxon>
        <taxon>Trebouxiaceae</taxon>
        <taxon>Symbiochloris</taxon>
    </lineage>
</organism>
<dbReference type="InterPro" id="IPR044180">
    <property type="entry name" value="FKBP18-like"/>
</dbReference>
<sequence>MLMVNSDVNRREHAPVQSIIVRLTLQFTLLALTLLRPLPAYSLGFQKELKKRKIPEEQYNSNADGSRSYDLSAGSGSPVKTGDKVKVHFDCLYKGIDVSSSRSARLLGGNRTLAEPLEFTAGKSVSSNVADRDVESAGGLFSGQNGPKAPPVLSNAVVGMKKGGKRSVLVPPELGYGKEGLMEIPPNSSFELQIELLSIG</sequence>
<dbReference type="PROSITE" id="PS50059">
    <property type="entry name" value="FKBP_PPIASE"/>
    <property type="match status" value="1"/>
</dbReference>
<evidence type="ECO:0000256" key="1">
    <source>
        <dbReference type="PROSITE-ProRule" id="PRU00277"/>
    </source>
</evidence>
<dbReference type="Proteomes" id="UP001465755">
    <property type="component" value="Unassembled WGS sequence"/>
</dbReference>
<comment type="catalytic activity">
    <reaction evidence="1">
        <text>[protein]-peptidylproline (omega=180) = [protein]-peptidylproline (omega=0)</text>
        <dbReference type="Rhea" id="RHEA:16237"/>
        <dbReference type="Rhea" id="RHEA-COMP:10747"/>
        <dbReference type="Rhea" id="RHEA-COMP:10748"/>
        <dbReference type="ChEBI" id="CHEBI:83833"/>
        <dbReference type="ChEBI" id="CHEBI:83834"/>
        <dbReference type="EC" id="5.2.1.8"/>
    </reaction>
</comment>
<evidence type="ECO:0000259" key="3">
    <source>
        <dbReference type="PROSITE" id="PS50059"/>
    </source>
</evidence>
<dbReference type="InterPro" id="IPR001179">
    <property type="entry name" value="PPIase_FKBP_dom"/>
</dbReference>
<dbReference type="Gene3D" id="3.10.50.40">
    <property type="match status" value="1"/>
</dbReference>
<reference evidence="4 5" key="1">
    <citation type="journal article" date="2024" name="Nat. Commun.">
        <title>Phylogenomics reveals the evolutionary origins of lichenization in chlorophyte algae.</title>
        <authorList>
            <person name="Puginier C."/>
            <person name="Libourel C."/>
            <person name="Otte J."/>
            <person name="Skaloud P."/>
            <person name="Haon M."/>
            <person name="Grisel S."/>
            <person name="Petersen M."/>
            <person name="Berrin J.G."/>
            <person name="Delaux P.M."/>
            <person name="Dal Grande F."/>
            <person name="Keller J."/>
        </authorList>
    </citation>
    <scope>NUCLEOTIDE SEQUENCE [LARGE SCALE GENOMIC DNA]</scope>
    <source>
        <strain evidence="4 5">SAG 2036</strain>
    </source>
</reference>
<feature type="region of interest" description="Disordered" evidence="2">
    <location>
        <begin position="56"/>
        <end position="78"/>
    </location>
</feature>
<gene>
    <name evidence="4" type="ORF">WJX73_006453</name>
</gene>
<dbReference type="PANTHER" id="PTHR47862">
    <property type="entry name" value="PEPTIDYL-PROLYL CIS-TRANS ISOMERASE FKBP18, CHLOROPLASTIC"/>
    <property type="match status" value="1"/>
</dbReference>
<dbReference type="GO" id="GO:0009543">
    <property type="term" value="C:chloroplast thylakoid lumen"/>
    <property type="evidence" value="ECO:0007669"/>
    <property type="project" value="TreeGrafter"/>
</dbReference>